<evidence type="ECO:0000259" key="2">
    <source>
        <dbReference type="PROSITE" id="PS50112"/>
    </source>
</evidence>
<dbReference type="CDD" id="cd00130">
    <property type="entry name" value="PAS"/>
    <property type="match status" value="2"/>
</dbReference>
<reference evidence="5 6" key="2">
    <citation type="journal article" date="2022" name="Mar. Drugs">
        <title>Bioassay-Guided Fractionation Leads to the Detection of Cholic Acid Generated by the Rare Thalassomonas sp.</title>
        <authorList>
            <person name="Pheiffer F."/>
            <person name="Schneider Y.K."/>
            <person name="Hansen E.H."/>
            <person name="Andersen J.H."/>
            <person name="Isaksson J."/>
            <person name="Busche T."/>
            <person name="R C."/>
            <person name="Kalinowski J."/>
            <person name="Zyl L.V."/>
            <person name="Trindade M."/>
        </authorList>
    </citation>
    <scope>NUCLEOTIDE SEQUENCE [LARGE SCALE GENOMIC DNA]</scope>
    <source>
        <strain evidence="5 6">A5K-106</strain>
    </source>
</reference>
<evidence type="ECO:0000313" key="6">
    <source>
        <dbReference type="Proteomes" id="UP000032568"/>
    </source>
</evidence>
<accession>A0AAF0C1U8</accession>
<evidence type="ECO:0000259" key="3">
    <source>
        <dbReference type="PROSITE" id="PS50113"/>
    </source>
</evidence>
<dbReference type="Gene3D" id="3.30.70.270">
    <property type="match status" value="1"/>
</dbReference>
<evidence type="ECO:0000256" key="1">
    <source>
        <dbReference type="ARBA" id="ARBA00001946"/>
    </source>
</evidence>
<reference evidence="5 6" key="1">
    <citation type="journal article" date="2015" name="Genome Announc.">
        <title>Draft Genome Sequences of Marine Isolates of Thalassomonas viridans and Thalassomonas actiniarum.</title>
        <authorList>
            <person name="Olonade I."/>
            <person name="van Zyl L.J."/>
            <person name="Trindade M."/>
        </authorList>
    </citation>
    <scope>NUCLEOTIDE SEQUENCE [LARGE SCALE GENOMIC DNA]</scope>
    <source>
        <strain evidence="5 6">A5K-106</strain>
    </source>
</reference>
<feature type="domain" description="GGDEF" evidence="4">
    <location>
        <begin position="299"/>
        <end position="430"/>
    </location>
</feature>
<dbReference type="SMART" id="SM00267">
    <property type="entry name" value="GGDEF"/>
    <property type="match status" value="1"/>
</dbReference>
<dbReference type="InterPro" id="IPR000160">
    <property type="entry name" value="GGDEF_dom"/>
</dbReference>
<organism evidence="5 6">
    <name type="scientific">Thalassomonas actiniarum</name>
    <dbReference type="NCBI Taxonomy" id="485447"/>
    <lineage>
        <taxon>Bacteria</taxon>
        <taxon>Pseudomonadati</taxon>
        <taxon>Pseudomonadota</taxon>
        <taxon>Gammaproteobacteria</taxon>
        <taxon>Alteromonadales</taxon>
        <taxon>Colwelliaceae</taxon>
        <taxon>Thalassomonas</taxon>
    </lineage>
</organism>
<dbReference type="PROSITE" id="PS50887">
    <property type="entry name" value="GGDEF"/>
    <property type="match status" value="1"/>
</dbReference>
<feature type="domain" description="PAC" evidence="3">
    <location>
        <begin position="215"/>
        <end position="267"/>
    </location>
</feature>
<dbReference type="InterPro" id="IPR052155">
    <property type="entry name" value="Biofilm_reg_signaling"/>
</dbReference>
<name>A0AAF0C1U8_9GAMM</name>
<dbReference type="InterPro" id="IPR000700">
    <property type="entry name" value="PAS-assoc_C"/>
</dbReference>
<dbReference type="KEGG" id="tact:SG35_021365"/>
<protein>
    <submittedName>
        <fullName evidence="5">GGDEF domain-containing protein</fullName>
    </submittedName>
</protein>
<dbReference type="Gene3D" id="3.30.450.20">
    <property type="entry name" value="PAS domain"/>
    <property type="match status" value="2"/>
</dbReference>
<keyword evidence="6" id="KW-1185">Reference proteome</keyword>
<dbReference type="AlphaFoldDB" id="A0AAF0C1U8"/>
<dbReference type="Proteomes" id="UP000032568">
    <property type="component" value="Chromosome"/>
</dbReference>
<dbReference type="RefSeq" id="WP_053042934.1">
    <property type="nucleotide sequence ID" value="NZ_CP059735.1"/>
</dbReference>
<feature type="domain" description="PAS" evidence="2">
    <location>
        <begin position="142"/>
        <end position="212"/>
    </location>
</feature>
<dbReference type="InterPro" id="IPR035965">
    <property type="entry name" value="PAS-like_dom_sf"/>
</dbReference>
<feature type="domain" description="PAC" evidence="3">
    <location>
        <begin position="89"/>
        <end position="141"/>
    </location>
</feature>
<dbReference type="PROSITE" id="PS50113">
    <property type="entry name" value="PAC"/>
    <property type="match status" value="2"/>
</dbReference>
<dbReference type="CDD" id="cd01949">
    <property type="entry name" value="GGDEF"/>
    <property type="match status" value="1"/>
</dbReference>
<feature type="domain" description="PAS" evidence="2">
    <location>
        <begin position="15"/>
        <end position="85"/>
    </location>
</feature>
<dbReference type="InterPro" id="IPR029787">
    <property type="entry name" value="Nucleotide_cyclase"/>
</dbReference>
<dbReference type="InterPro" id="IPR043128">
    <property type="entry name" value="Rev_trsase/Diguanyl_cyclase"/>
</dbReference>
<dbReference type="PANTHER" id="PTHR44757">
    <property type="entry name" value="DIGUANYLATE CYCLASE DGCP"/>
    <property type="match status" value="1"/>
</dbReference>
<dbReference type="FunFam" id="3.30.70.270:FF:000001">
    <property type="entry name" value="Diguanylate cyclase domain protein"/>
    <property type="match status" value="1"/>
</dbReference>
<dbReference type="InterPro" id="IPR000014">
    <property type="entry name" value="PAS"/>
</dbReference>
<dbReference type="PANTHER" id="PTHR44757:SF2">
    <property type="entry name" value="BIOFILM ARCHITECTURE MAINTENANCE PROTEIN MBAA"/>
    <property type="match status" value="1"/>
</dbReference>
<sequence length="430" mass="48633">MSLDLEKQIASLSGDIAALHLTLDNIGAYVYIKDLQGCYTYVNKMVRDLFACPLEEIIGQNDSKFFSIEQSDELMSNDRLVMEHSQTVEAEEKNVIHSTGEIRYYWTVKKPLFDEQGRVSGMYGISTDITERKLLDIKLKENEKLLDTVLNNVDAYIYMKDRECRFRYINASTAKLFGVEPEDIIGKKGEDFLPPETAADFAILDNKLLATGEKVSGEESFSDGKGNTHYYWSTKVPIKDEQEELSSFIGFSNDITELIALKKNLEVKANTDELTQLANRRNFIDQAEKEFIRAKRYHLSLSLLAIDIDCFKEINDTYGHHVGDQVLREVARICAANLRGADCIGRMGGEEFSVLLPETSGDAARTMAERLCQRVRDHQLSGPWKDKIKSTVSIGISEMQAEDDDIDDLLIRADKALYKAKQAGRDRVCA</sequence>
<dbReference type="NCBIfam" id="TIGR00254">
    <property type="entry name" value="GGDEF"/>
    <property type="match status" value="1"/>
</dbReference>
<dbReference type="NCBIfam" id="TIGR00229">
    <property type="entry name" value="sensory_box"/>
    <property type="match status" value="2"/>
</dbReference>
<comment type="cofactor">
    <cofactor evidence="1">
        <name>Mg(2+)</name>
        <dbReference type="ChEBI" id="CHEBI:18420"/>
    </cofactor>
</comment>
<dbReference type="InterPro" id="IPR013656">
    <property type="entry name" value="PAS_4"/>
</dbReference>
<dbReference type="Pfam" id="PF00990">
    <property type="entry name" value="GGDEF"/>
    <property type="match status" value="1"/>
</dbReference>
<gene>
    <name evidence="5" type="ORF">SG35_021365</name>
</gene>
<dbReference type="EMBL" id="CP059735">
    <property type="protein sequence ID" value="WDD97822.1"/>
    <property type="molecule type" value="Genomic_DNA"/>
</dbReference>
<dbReference type="SMART" id="SM00091">
    <property type="entry name" value="PAS"/>
    <property type="match status" value="2"/>
</dbReference>
<dbReference type="PROSITE" id="PS50112">
    <property type="entry name" value="PAS"/>
    <property type="match status" value="2"/>
</dbReference>
<proteinExistence type="predicted"/>
<evidence type="ECO:0000259" key="4">
    <source>
        <dbReference type="PROSITE" id="PS50887"/>
    </source>
</evidence>
<dbReference type="SUPFAM" id="SSF55785">
    <property type="entry name" value="PYP-like sensor domain (PAS domain)"/>
    <property type="match status" value="2"/>
</dbReference>
<dbReference type="SUPFAM" id="SSF55073">
    <property type="entry name" value="Nucleotide cyclase"/>
    <property type="match status" value="1"/>
</dbReference>
<dbReference type="GO" id="GO:0003824">
    <property type="term" value="F:catalytic activity"/>
    <property type="evidence" value="ECO:0007669"/>
    <property type="project" value="UniProtKB-ARBA"/>
</dbReference>
<evidence type="ECO:0000313" key="5">
    <source>
        <dbReference type="EMBL" id="WDD97822.1"/>
    </source>
</evidence>
<dbReference type="Pfam" id="PF08448">
    <property type="entry name" value="PAS_4"/>
    <property type="match status" value="2"/>
</dbReference>